<evidence type="ECO:0000313" key="7">
    <source>
        <dbReference type="EMBL" id="QWG16135.1"/>
    </source>
</evidence>
<gene>
    <name evidence="7" type="ORF">KMZ68_13885</name>
</gene>
<proteinExistence type="predicted"/>
<name>A0A975NJT4_9BRAD</name>
<evidence type="ECO:0000256" key="5">
    <source>
        <dbReference type="SAM" id="SignalP"/>
    </source>
</evidence>
<organism evidence="7 8">
    <name type="scientific">Bradyrhizobium sediminis</name>
    <dbReference type="NCBI Taxonomy" id="2840469"/>
    <lineage>
        <taxon>Bacteria</taxon>
        <taxon>Pseudomonadati</taxon>
        <taxon>Pseudomonadota</taxon>
        <taxon>Alphaproteobacteria</taxon>
        <taxon>Hyphomicrobiales</taxon>
        <taxon>Nitrobacteraceae</taxon>
        <taxon>Bradyrhizobium</taxon>
    </lineage>
</organism>
<dbReference type="PANTHER" id="PTHR34001">
    <property type="entry name" value="BLL7405 PROTEIN"/>
    <property type="match status" value="1"/>
</dbReference>
<evidence type="ECO:0000313" key="8">
    <source>
        <dbReference type="Proteomes" id="UP000680805"/>
    </source>
</evidence>
<feature type="chain" id="PRO_5037064083" evidence="5">
    <location>
        <begin position="21"/>
        <end position="256"/>
    </location>
</feature>
<dbReference type="KEGG" id="bsei:KMZ68_13885"/>
<dbReference type="InterPro" id="IPR051692">
    <property type="entry name" value="OMP-like"/>
</dbReference>
<dbReference type="InterPro" id="IPR027385">
    <property type="entry name" value="Beta-barrel_OMP"/>
</dbReference>
<protein>
    <submittedName>
        <fullName evidence="7">Porin family protein</fullName>
    </submittedName>
</protein>
<accession>A0A975NJT4</accession>
<evidence type="ECO:0000256" key="1">
    <source>
        <dbReference type="ARBA" id="ARBA00004442"/>
    </source>
</evidence>
<keyword evidence="4" id="KW-0998">Cell outer membrane</keyword>
<dbReference type="EMBL" id="CP076135">
    <property type="protein sequence ID" value="QWG16135.1"/>
    <property type="molecule type" value="Genomic_DNA"/>
</dbReference>
<evidence type="ECO:0000256" key="2">
    <source>
        <dbReference type="ARBA" id="ARBA00022729"/>
    </source>
</evidence>
<keyword evidence="3" id="KW-0472">Membrane</keyword>
<comment type="subcellular location">
    <subcellularLocation>
        <location evidence="1">Cell outer membrane</location>
    </subcellularLocation>
</comment>
<evidence type="ECO:0000256" key="3">
    <source>
        <dbReference type="ARBA" id="ARBA00023136"/>
    </source>
</evidence>
<feature type="domain" description="Outer membrane protein beta-barrel" evidence="6">
    <location>
        <begin position="35"/>
        <end position="247"/>
    </location>
</feature>
<dbReference type="Proteomes" id="UP000680805">
    <property type="component" value="Chromosome"/>
</dbReference>
<dbReference type="AlphaFoldDB" id="A0A975NJT4"/>
<evidence type="ECO:0000259" key="6">
    <source>
        <dbReference type="Pfam" id="PF13505"/>
    </source>
</evidence>
<dbReference type="Pfam" id="PF13505">
    <property type="entry name" value="OMP_b-brl"/>
    <property type="match status" value="1"/>
</dbReference>
<dbReference type="RefSeq" id="WP_215611873.1">
    <property type="nucleotide sequence ID" value="NZ_CP076135.1"/>
</dbReference>
<reference evidence="7" key="1">
    <citation type="submission" date="2021-06" db="EMBL/GenBank/DDBJ databases">
        <title>Bradyrhizobium sp. S2-11-2 Genome sequencing.</title>
        <authorList>
            <person name="Jin L."/>
        </authorList>
    </citation>
    <scope>NUCLEOTIDE SEQUENCE</scope>
    <source>
        <strain evidence="7">S2-11-2</strain>
    </source>
</reference>
<evidence type="ECO:0000256" key="4">
    <source>
        <dbReference type="ARBA" id="ARBA00023237"/>
    </source>
</evidence>
<dbReference type="GO" id="GO:0009279">
    <property type="term" value="C:cell outer membrane"/>
    <property type="evidence" value="ECO:0007669"/>
    <property type="project" value="UniProtKB-SubCell"/>
</dbReference>
<keyword evidence="2 5" id="KW-0732">Signal</keyword>
<dbReference type="PANTHER" id="PTHR34001:SF3">
    <property type="entry name" value="BLL7405 PROTEIN"/>
    <property type="match status" value="1"/>
</dbReference>
<dbReference type="Gene3D" id="2.40.160.20">
    <property type="match status" value="1"/>
</dbReference>
<dbReference type="InterPro" id="IPR036709">
    <property type="entry name" value="Autotransporte_beta_dom_sf"/>
</dbReference>
<sequence>MKKIIVATVATLGFMGQSLAADLPARMPMKAAPMVAPAYNWNGFYLGANVGYGWLKSDNDAFDNAGVFIQNTKTDAAGIFGGGQIGYNWQFAPNWLLGIEADAQASDIKGSSLNCSATGCASSDGKTDRFGTVRGRIGYVANNVLLYGTGGWAWNHGTTDRTITAAPNAPALVGLVANSSGTHSGWTAGAGIEWGFLPNWTVKVEYLHLQFDNVGRDFTYAGFPAAFRHVNANVSIDTVRVGVNYLFNTGPVVARY</sequence>
<dbReference type="SUPFAM" id="SSF103515">
    <property type="entry name" value="Autotransporter"/>
    <property type="match status" value="1"/>
</dbReference>
<feature type="signal peptide" evidence="5">
    <location>
        <begin position="1"/>
        <end position="20"/>
    </location>
</feature>